<accession>A0AAV8YDL8</accession>
<dbReference type="EMBL" id="JAPWTK010000118">
    <property type="protein sequence ID" value="KAJ8949429.1"/>
    <property type="molecule type" value="Genomic_DNA"/>
</dbReference>
<evidence type="ECO:0000259" key="1">
    <source>
        <dbReference type="Pfam" id="PF13842"/>
    </source>
</evidence>
<dbReference type="Pfam" id="PF13842">
    <property type="entry name" value="zf-Tnp_2"/>
    <property type="match status" value="1"/>
</dbReference>
<sequence>MFTTSLNFQQKWGAHQQFCPHHGLVDVIFLNNATEKKANPTRQCGICSRVRDARGKKIRRESRYWCPQCEVTLCVTPFFRVYHTVTNI</sequence>
<feature type="domain" description="PiggyBac transposable element-derived protein 4 C-terminal zinc-finger" evidence="1">
    <location>
        <begin position="38"/>
        <end position="83"/>
    </location>
</feature>
<keyword evidence="3" id="KW-1185">Reference proteome</keyword>
<evidence type="ECO:0000313" key="2">
    <source>
        <dbReference type="EMBL" id="KAJ8949429.1"/>
    </source>
</evidence>
<proteinExistence type="predicted"/>
<dbReference type="InterPro" id="IPR032718">
    <property type="entry name" value="PGBD4_Znf_C"/>
</dbReference>
<protein>
    <recommendedName>
        <fullName evidence="1">PiggyBac transposable element-derived protein 4 C-terminal zinc-finger domain-containing protein</fullName>
    </recommendedName>
</protein>
<reference evidence="2" key="1">
    <citation type="journal article" date="2023" name="Insect Mol. Biol.">
        <title>Genome sequencing provides insights into the evolution of gene families encoding plant cell wall-degrading enzymes in longhorned beetles.</title>
        <authorList>
            <person name="Shin N.R."/>
            <person name="Okamura Y."/>
            <person name="Kirsch R."/>
            <person name="Pauchet Y."/>
        </authorList>
    </citation>
    <scope>NUCLEOTIDE SEQUENCE</scope>
    <source>
        <strain evidence="2">AMC_N1</strain>
    </source>
</reference>
<dbReference type="AlphaFoldDB" id="A0AAV8YDL8"/>
<dbReference type="Proteomes" id="UP001162162">
    <property type="component" value="Unassembled WGS sequence"/>
</dbReference>
<evidence type="ECO:0000313" key="3">
    <source>
        <dbReference type="Proteomes" id="UP001162162"/>
    </source>
</evidence>
<gene>
    <name evidence="2" type="ORF">NQ318_007530</name>
</gene>
<name>A0AAV8YDL8_9CUCU</name>
<organism evidence="2 3">
    <name type="scientific">Aromia moschata</name>
    <dbReference type="NCBI Taxonomy" id="1265417"/>
    <lineage>
        <taxon>Eukaryota</taxon>
        <taxon>Metazoa</taxon>
        <taxon>Ecdysozoa</taxon>
        <taxon>Arthropoda</taxon>
        <taxon>Hexapoda</taxon>
        <taxon>Insecta</taxon>
        <taxon>Pterygota</taxon>
        <taxon>Neoptera</taxon>
        <taxon>Endopterygota</taxon>
        <taxon>Coleoptera</taxon>
        <taxon>Polyphaga</taxon>
        <taxon>Cucujiformia</taxon>
        <taxon>Chrysomeloidea</taxon>
        <taxon>Cerambycidae</taxon>
        <taxon>Cerambycinae</taxon>
        <taxon>Callichromatini</taxon>
        <taxon>Aromia</taxon>
    </lineage>
</organism>
<comment type="caution">
    <text evidence="2">The sequence shown here is derived from an EMBL/GenBank/DDBJ whole genome shotgun (WGS) entry which is preliminary data.</text>
</comment>